<evidence type="ECO:0000313" key="4">
    <source>
        <dbReference type="Proteomes" id="UP000235388"/>
    </source>
</evidence>
<comment type="caution">
    <text evidence="3">The sequence shown here is derived from an EMBL/GenBank/DDBJ whole genome shotgun (WGS) entry which is preliminary data.</text>
</comment>
<accession>A0A2N5V1Y2</accession>
<feature type="compositionally biased region" description="Polar residues" evidence="1">
    <location>
        <begin position="233"/>
        <end position="252"/>
    </location>
</feature>
<feature type="compositionally biased region" description="Polar residues" evidence="1">
    <location>
        <begin position="50"/>
        <end position="70"/>
    </location>
</feature>
<dbReference type="InterPro" id="IPR029466">
    <property type="entry name" value="NAM-associated_C"/>
</dbReference>
<dbReference type="Proteomes" id="UP000235388">
    <property type="component" value="Unassembled WGS sequence"/>
</dbReference>
<proteinExistence type="predicted"/>
<feature type="region of interest" description="Disordered" evidence="1">
    <location>
        <begin position="345"/>
        <end position="401"/>
    </location>
</feature>
<evidence type="ECO:0000313" key="3">
    <source>
        <dbReference type="EMBL" id="PLW44003.1"/>
    </source>
</evidence>
<feature type="region of interest" description="Disordered" evidence="1">
    <location>
        <begin position="1"/>
        <end position="88"/>
    </location>
</feature>
<gene>
    <name evidence="3" type="ORF">PCANC_08586</name>
</gene>
<dbReference type="PANTHER" id="PTHR45125">
    <property type="entry name" value="F21J9.4-RELATED"/>
    <property type="match status" value="1"/>
</dbReference>
<feature type="compositionally biased region" description="Basic residues" evidence="1">
    <location>
        <begin position="31"/>
        <end position="42"/>
    </location>
</feature>
<feature type="region of interest" description="Disordered" evidence="1">
    <location>
        <begin position="214"/>
        <end position="261"/>
    </location>
</feature>
<dbReference type="PANTHER" id="PTHR45125:SF3">
    <property type="entry name" value="NO-APICAL-MERISTEM-ASSOCIATED CARBOXY-TERMINAL DOMAIN PROTEIN"/>
    <property type="match status" value="1"/>
</dbReference>
<reference evidence="3 4" key="1">
    <citation type="submission" date="2017-11" db="EMBL/GenBank/DDBJ databases">
        <title>De novo assembly and phasing of dikaryotic genomes from two isolates of Puccinia coronata f. sp. avenae, the causal agent of oat crown rust.</title>
        <authorList>
            <person name="Miller M.E."/>
            <person name="Zhang Y."/>
            <person name="Omidvar V."/>
            <person name="Sperschneider J."/>
            <person name="Schwessinger B."/>
            <person name="Raley C."/>
            <person name="Palmer J.M."/>
            <person name="Garnica D."/>
            <person name="Upadhyaya N."/>
            <person name="Rathjen J."/>
            <person name="Taylor J.M."/>
            <person name="Park R.F."/>
            <person name="Dodds P.N."/>
            <person name="Hirsch C.D."/>
            <person name="Kianian S.F."/>
            <person name="Figueroa M."/>
        </authorList>
    </citation>
    <scope>NUCLEOTIDE SEQUENCE [LARGE SCALE GENOMIC DNA]</scope>
    <source>
        <strain evidence="3">12NC29</strain>
    </source>
</reference>
<keyword evidence="4" id="KW-1185">Reference proteome</keyword>
<feature type="domain" description="No apical meristem-associated C-terminal" evidence="2">
    <location>
        <begin position="186"/>
        <end position="339"/>
    </location>
</feature>
<dbReference type="OrthoDB" id="7763131at2759"/>
<evidence type="ECO:0000259" key="2">
    <source>
        <dbReference type="Pfam" id="PF14303"/>
    </source>
</evidence>
<dbReference type="STRING" id="200324.A0A2N5V1Y2"/>
<feature type="compositionally biased region" description="Polar residues" evidence="1">
    <location>
        <begin position="360"/>
        <end position="369"/>
    </location>
</feature>
<feature type="compositionally biased region" description="Acidic residues" evidence="1">
    <location>
        <begin position="375"/>
        <end position="401"/>
    </location>
</feature>
<sequence>MAPSSTPAKNVHTNDTPLPPSKRSRKEPAKKSVKQKKKTTARSKKEEDVSGSNTTNLQKAEESNPPNDNNQGEDEKKNKTHRAPNYTEDENVQICRSWLDVTDDPLNSTNQTADTFWARVEQHYMKKIPHPARSFHSLKSRWQAIQRAVNKFHGCYTQIQHANQSGASHNDRLSAALKLYAAAEKKTFNNLQCYHVLANAPKWREYCAELEQKKTDSRKANAEPDSLPASGSIDLSSNLAPSDAMSNSTIVPGTSKLGRPIGNKRAKKIKNKENQESKWKEDLVKVHRDIAEQNKLQNRILMEQKDAMLTLADEAIMNIDTSKMNSQQQQFYEWKQKKIMDRIAEEQEKERAEEEEKATVKTNQNQTQLNNDNENNTEEVDIEENNTEEVEIDDDENESAH</sequence>
<feature type="compositionally biased region" description="Basic and acidic residues" evidence="1">
    <location>
        <begin position="345"/>
        <end position="359"/>
    </location>
</feature>
<feature type="compositionally biased region" description="Polar residues" evidence="1">
    <location>
        <begin position="1"/>
        <end position="16"/>
    </location>
</feature>
<evidence type="ECO:0000256" key="1">
    <source>
        <dbReference type="SAM" id="MobiDB-lite"/>
    </source>
</evidence>
<dbReference type="Pfam" id="PF14303">
    <property type="entry name" value="NAM-associated"/>
    <property type="match status" value="1"/>
</dbReference>
<name>A0A2N5V1Y2_9BASI</name>
<dbReference type="EMBL" id="PGCJ01000141">
    <property type="protein sequence ID" value="PLW44003.1"/>
    <property type="molecule type" value="Genomic_DNA"/>
</dbReference>
<dbReference type="AlphaFoldDB" id="A0A2N5V1Y2"/>
<protein>
    <recommendedName>
        <fullName evidence="2">No apical meristem-associated C-terminal domain-containing protein</fullName>
    </recommendedName>
</protein>
<organism evidence="3 4">
    <name type="scientific">Puccinia coronata f. sp. avenae</name>
    <dbReference type="NCBI Taxonomy" id="200324"/>
    <lineage>
        <taxon>Eukaryota</taxon>
        <taxon>Fungi</taxon>
        <taxon>Dikarya</taxon>
        <taxon>Basidiomycota</taxon>
        <taxon>Pucciniomycotina</taxon>
        <taxon>Pucciniomycetes</taxon>
        <taxon>Pucciniales</taxon>
        <taxon>Pucciniaceae</taxon>
        <taxon>Puccinia</taxon>
    </lineage>
</organism>